<dbReference type="EMBL" id="FR824054">
    <property type="protein sequence ID" value="CCA15243.1"/>
    <property type="molecule type" value="Genomic_DNA"/>
</dbReference>
<name>F0W2F7_9STRA</name>
<reference evidence="1" key="1">
    <citation type="journal article" date="2011" name="PLoS Biol.">
        <title>Gene gain and loss during evolution of obligate parasitism in the white rust pathogen of Arabidopsis thaliana.</title>
        <authorList>
            <person name="Kemen E."/>
            <person name="Gardiner A."/>
            <person name="Schultz-Larsen T."/>
            <person name="Kemen A.C."/>
            <person name="Balmuth A.L."/>
            <person name="Robert-Seilaniantz A."/>
            <person name="Bailey K."/>
            <person name="Holub E."/>
            <person name="Studholme D.J."/>
            <person name="Maclean D."/>
            <person name="Jones J.D."/>
        </authorList>
    </citation>
    <scope>NUCLEOTIDE SEQUENCE</scope>
</reference>
<accession>F0W2F7</accession>
<gene>
    <name evidence="1" type="primary">AlNc14C9G1208</name>
    <name evidence="1" type="ORF">ALNC14_013860</name>
</gene>
<organism evidence="1">
    <name type="scientific">Albugo laibachii Nc14</name>
    <dbReference type="NCBI Taxonomy" id="890382"/>
    <lineage>
        <taxon>Eukaryota</taxon>
        <taxon>Sar</taxon>
        <taxon>Stramenopiles</taxon>
        <taxon>Oomycota</taxon>
        <taxon>Peronosporomycetes</taxon>
        <taxon>Albuginales</taxon>
        <taxon>Albuginaceae</taxon>
        <taxon>Albugo</taxon>
    </lineage>
</organism>
<dbReference type="HOGENOM" id="CLU_2054030_0_0_1"/>
<reference evidence="1" key="2">
    <citation type="submission" date="2011-02" db="EMBL/GenBank/DDBJ databases">
        <authorList>
            <person name="MacLean D."/>
        </authorList>
    </citation>
    <scope>NUCLEOTIDE SEQUENCE</scope>
</reference>
<dbReference type="AlphaFoldDB" id="F0W2F7"/>
<evidence type="ECO:0000313" key="1">
    <source>
        <dbReference type="EMBL" id="CCA15243.1"/>
    </source>
</evidence>
<protein>
    <submittedName>
        <fullName evidence="1">AlNc14C9G1208 protein</fullName>
    </submittedName>
</protein>
<sequence length="120" mass="13209">MEPKEPGFLEFLKKSLDEVMSSILGIPGVSLVVQHCPTLLQIKVPLIANFLYTVVTDDAYFSQDRLWLMLLDNMLGSIGIGCITPYAVKFLACMCHKASECAFGGLKNQPEIDASDLARI</sequence>
<proteinExistence type="predicted"/>